<comment type="caution">
    <text evidence="1">The sequence shown here is derived from an EMBL/GenBank/DDBJ whole genome shotgun (WGS) entry which is preliminary data.</text>
</comment>
<proteinExistence type="predicted"/>
<sequence length="137" mass="16266">MTNYRIEKIQDCLATILEQVEMLFYYDTLLKQRKLRLEKIEGRVLQIRDILKDEKKVFGKKSGKSKLKNKKSLVAPDSRQKIVMTNQQIRKIRHCSTAILDQVEFMSCQGRLSEQRKERLKEVKRQALKIKDILRGM</sequence>
<reference evidence="1" key="1">
    <citation type="journal article" date="2014" name="Front. Microbiol.">
        <title>High frequency of phylogenetically diverse reductive dehalogenase-homologous genes in deep subseafloor sedimentary metagenomes.</title>
        <authorList>
            <person name="Kawai M."/>
            <person name="Futagami T."/>
            <person name="Toyoda A."/>
            <person name="Takaki Y."/>
            <person name="Nishi S."/>
            <person name="Hori S."/>
            <person name="Arai W."/>
            <person name="Tsubouchi T."/>
            <person name="Morono Y."/>
            <person name="Uchiyama I."/>
            <person name="Ito T."/>
            <person name="Fujiyama A."/>
            <person name="Inagaki F."/>
            <person name="Takami H."/>
        </authorList>
    </citation>
    <scope>NUCLEOTIDE SEQUENCE</scope>
    <source>
        <strain evidence="1">Expedition CK06-06</strain>
    </source>
</reference>
<protein>
    <submittedName>
        <fullName evidence="1">Uncharacterized protein</fullName>
    </submittedName>
</protein>
<gene>
    <name evidence="1" type="ORF">S12H4_24513</name>
</gene>
<feature type="non-terminal residue" evidence="1">
    <location>
        <position position="137"/>
    </location>
</feature>
<organism evidence="1">
    <name type="scientific">marine sediment metagenome</name>
    <dbReference type="NCBI Taxonomy" id="412755"/>
    <lineage>
        <taxon>unclassified sequences</taxon>
        <taxon>metagenomes</taxon>
        <taxon>ecological metagenomes</taxon>
    </lineage>
</organism>
<name>X1SHT3_9ZZZZ</name>
<dbReference type="AlphaFoldDB" id="X1SHT3"/>
<evidence type="ECO:0000313" key="1">
    <source>
        <dbReference type="EMBL" id="GAI78716.1"/>
    </source>
</evidence>
<dbReference type="EMBL" id="BARW01013329">
    <property type="protein sequence ID" value="GAI78716.1"/>
    <property type="molecule type" value="Genomic_DNA"/>
</dbReference>
<accession>X1SHT3</accession>